<gene>
    <name evidence="2" type="ORF">GN958_ATG21027</name>
</gene>
<accession>A0A8S9TMS3</accession>
<feature type="region of interest" description="Disordered" evidence="1">
    <location>
        <begin position="1"/>
        <end position="113"/>
    </location>
</feature>
<dbReference type="AlphaFoldDB" id="A0A8S9TMS3"/>
<name>A0A8S9TMS3_PHYIN</name>
<feature type="compositionally biased region" description="Basic and acidic residues" evidence="1">
    <location>
        <begin position="65"/>
        <end position="76"/>
    </location>
</feature>
<dbReference type="EMBL" id="JAACNO010002924">
    <property type="protein sequence ID" value="KAF4129781.1"/>
    <property type="molecule type" value="Genomic_DNA"/>
</dbReference>
<evidence type="ECO:0000313" key="3">
    <source>
        <dbReference type="Proteomes" id="UP000704712"/>
    </source>
</evidence>
<evidence type="ECO:0000256" key="1">
    <source>
        <dbReference type="SAM" id="MobiDB-lite"/>
    </source>
</evidence>
<evidence type="ECO:0000313" key="2">
    <source>
        <dbReference type="EMBL" id="KAF4129781.1"/>
    </source>
</evidence>
<proteinExistence type="predicted"/>
<comment type="caution">
    <text evidence="2">The sequence shown here is derived from an EMBL/GenBank/DDBJ whole genome shotgun (WGS) entry which is preliminary data.</text>
</comment>
<dbReference type="Proteomes" id="UP000704712">
    <property type="component" value="Unassembled WGS sequence"/>
</dbReference>
<sequence length="196" mass="22028">MYLDRPARAEDTMGGDTNPSDGEPPPPQRRLSKKTAVVKEEVKDLVTPPGPPAMGGSKTYGNMKSELEILPHKEQSEEGASLHTGDREESEDPAVEDKTRSENDDESMGWSGSEPLVFDDVKVEPLTFTEMFEYLRCETAGMDLDKALEVESVAEFIQDLFEQDFFSLDHETPCHRHGHDILTYLREKLKSSCNCF</sequence>
<protein>
    <submittedName>
        <fullName evidence="2">Uncharacterized protein</fullName>
    </submittedName>
</protein>
<organism evidence="2 3">
    <name type="scientific">Phytophthora infestans</name>
    <name type="common">Potato late blight agent</name>
    <name type="synonym">Botrytis infestans</name>
    <dbReference type="NCBI Taxonomy" id="4787"/>
    <lineage>
        <taxon>Eukaryota</taxon>
        <taxon>Sar</taxon>
        <taxon>Stramenopiles</taxon>
        <taxon>Oomycota</taxon>
        <taxon>Peronosporomycetes</taxon>
        <taxon>Peronosporales</taxon>
        <taxon>Peronosporaceae</taxon>
        <taxon>Phytophthora</taxon>
    </lineage>
</organism>
<reference evidence="2" key="1">
    <citation type="submission" date="2020-03" db="EMBL/GenBank/DDBJ databases">
        <title>Hybrid Assembly of Korean Phytophthora infestans isolates.</title>
        <authorList>
            <person name="Prokchorchik M."/>
            <person name="Lee Y."/>
            <person name="Seo J."/>
            <person name="Cho J.-H."/>
            <person name="Park Y.-E."/>
            <person name="Jang D.-C."/>
            <person name="Im J.-S."/>
            <person name="Choi J.-G."/>
            <person name="Park H.-J."/>
            <person name="Lee G.-B."/>
            <person name="Lee Y.-G."/>
            <person name="Hong S.-Y."/>
            <person name="Cho K."/>
            <person name="Sohn K.H."/>
        </authorList>
    </citation>
    <scope>NUCLEOTIDE SEQUENCE</scope>
    <source>
        <strain evidence="2">KR_2_A2</strain>
    </source>
</reference>
<feature type="compositionally biased region" description="Basic and acidic residues" evidence="1">
    <location>
        <begin position="1"/>
        <end position="11"/>
    </location>
</feature>